<name>A0A9P1IFF8_9PELO</name>
<dbReference type="OrthoDB" id="10255969at2759"/>
<feature type="transmembrane region" description="Helical" evidence="7">
    <location>
        <begin position="20"/>
        <end position="40"/>
    </location>
</feature>
<evidence type="ECO:0000313" key="9">
    <source>
        <dbReference type="EMBL" id="CAI5443151.1"/>
    </source>
</evidence>
<evidence type="ECO:0000256" key="2">
    <source>
        <dbReference type="ARBA" id="ARBA00022692"/>
    </source>
</evidence>
<dbReference type="InterPro" id="IPR026082">
    <property type="entry name" value="ABCA"/>
</dbReference>
<proteinExistence type="predicted"/>
<dbReference type="GO" id="GO:0140359">
    <property type="term" value="F:ABC-type transporter activity"/>
    <property type="evidence" value="ECO:0007669"/>
    <property type="project" value="InterPro"/>
</dbReference>
<evidence type="ECO:0000256" key="5">
    <source>
        <dbReference type="ARBA" id="ARBA00022989"/>
    </source>
</evidence>
<dbReference type="PROSITE" id="PS00211">
    <property type="entry name" value="ABC_TRANSPORTER_1"/>
    <property type="match status" value="2"/>
</dbReference>
<dbReference type="SMART" id="SM00382">
    <property type="entry name" value="AAA"/>
    <property type="match status" value="2"/>
</dbReference>
<accession>A0A9P1IFF8</accession>
<evidence type="ECO:0000256" key="4">
    <source>
        <dbReference type="ARBA" id="ARBA00022840"/>
    </source>
</evidence>
<feature type="transmembrane region" description="Helical" evidence="7">
    <location>
        <begin position="1078"/>
        <end position="1096"/>
    </location>
</feature>
<comment type="subcellular location">
    <subcellularLocation>
        <location evidence="1">Membrane</location>
        <topology evidence="1">Multi-pass membrane protein</topology>
    </subcellularLocation>
</comment>
<dbReference type="SUPFAM" id="SSF52540">
    <property type="entry name" value="P-loop containing nucleoside triphosphate hydrolases"/>
    <property type="match status" value="2"/>
</dbReference>
<dbReference type="InterPro" id="IPR013525">
    <property type="entry name" value="ABC2_TM"/>
</dbReference>
<dbReference type="GO" id="GO:0005319">
    <property type="term" value="F:lipid transporter activity"/>
    <property type="evidence" value="ECO:0007669"/>
    <property type="project" value="TreeGrafter"/>
</dbReference>
<feature type="transmembrane region" description="Helical" evidence="7">
    <location>
        <begin position="310"/>
        <end position="331"/>
    </location>
</feature>
<evidence type="ECO:0000313" key="10">
    <source>
        <dbReference type="Proteomes" id="UP001152747"/>
    </source>
</evidence>
<sequence>MLWTLILKDVRIMIRSPIYSGFEILVTTAFFAFFAFFLLVNTKKDERIYQRNQISTYISDNTINSHQKSVFENSEDTRKNLDAIQNRQVANLASWHQLNIENRETLYVGISTSSDGELNNATDFTDENGKMRFDLTFVTTYNYDSKVANAISTTATNISRTTKVSYFQSEEMRNFTLILIYGAFSTFIVLVVINIIRHNIQEKSTLRTYLVSIGLPVHTYFLAQLIFNFLKCLLIFSPGMVVLTFNFKNTYTAIYLCITMVLFYLPTISFGFLISSWFKTQRPAVLACLVIWGIIVGLPFYLYDENVSKLSLYSHAIPSYFIFTINLFHVFRMLEVMATTEQNSFWSASDRIFPLYALWIGLIFNAVMMFGLAILSEKFGKNWTPWSWWKTRRALSRRLEENESENENQTTTPLLIEQDTSVRRKLESDIDICDVVKIYEETGEMAVKGLKMRAIRGQVAVLLGHNGCGKSTTFSMISGMIKPTQGTIQVAGLDVVSNLKEARQKIGLCPQYNPLIDKLTVWEHLKIVHKLKKAQSDFKTEATELLKAIELLDSKDELSKNLSGGMKRKLCMLMALIGESSVVLLDEPTAGMDSTARVDVQTMLRKCKHNRTILLTTHNMGEADKLADWVYVMSDGKIQASGSSQFLKSKFGGGWLVTVVVEEPEKYKNVLLQLCQKFEDASKIKDVRGQMIEFSIPSEDKSKVIQLLQCFENISEKNFDSEVLKDFAGKIQNIKITSIGVSLNSLEQVFINVIEQCEKNAKKFKNEEKKRETLKKVIANKSEDQKSCGIFSQFIGLSLKRLIYLRRNWMLNLLNILIPALIMCLLLTENLDSSGFLKENMKVDVNLIPENSIVIIQTDSIAGSKWIRDYFAKNSALIIREIDTKKKVEEILKEEQFFRRIFVIIRTKDGGKNVEKIHLAQFFGINKIYPENIMAAFLKVDLNFEFVGKWQYYLHPIVDDNNGEDDEKVIYLIGFVCFAIYFSSQSSFLHVEERVSKFKRQQFLTEMSPFIYWFSMYFWEFVIFIVNMSILLALFPIFQSVDVVSRLFQLLLMCCFGWISLAPMSFIISFLVDSSTKLTIFAILFGFIVPLLYVYACTMLDTPDNLRFLFPSLPFATLCLLIYIPQDILKSTDFISLFHPLTVEEQRNADIETFFDSDCIQLAISGILYTVPFFVFTSRFPLQIWYKTFHSEHLAEEKCQLTIGSCPNVQKEREEIEKEVINHENSTVVTNELVKQFGGYPAVNGLFLGVRNGECFGLLGVNGAGKTTTIEILTGEKLACSGEAMIDGVDVRKSVKVGFCPQFDAILPDLTGREVLEILARLQNYKNPSSMVEDLIDCVGMRGNTSKPIKLCSGGQKRKISMACAILSRGKLCILDEPTAGVDPKARRDLWDIVGGIRDGNCGGGVCGSAETTGTATGTTATSGTRTKSVSKEGSEQYSSFLLTSHSMEECEALCTRIGILRKGDMIALGSCQELKSTYGNTFTLTICLKLSEVSQNEKKKEIVREVKEKFAANLLTDENDDVATDLVFEIPRSKTDKWSTKMAEVKKLADEMEIKDYYLVQSSLEDVFIKMNSQSIEKKDPQNTV</sequence>
<feature type="transmembrane region" description="Helical" evidence="7">
    <location>
        <begin position="217"/>
        <end position="241"/>
    </location>
</feature>
<keyword evidence="5 7" id="KW-1133">Transmembrane helix</keyword>
<dbReference type="InterPro" id="IPR027417">
    <property type="entry name" value="P-loop_NTPase"/>
</dbReference>
<feature type="transmembrane region" description="Helical" evidence="7">
    <location>
        <begin position="1047"/>
        <end position="1071"/>
    </location>
</feature>
<protein>
    <recommendedName>
        <fullName evidence="8">ABC transporter domain-containing protein</fullName>
    </recommendedName>
</protein>
<dbReference type="Gene3D" id="3.40.50.300">
    <property type="entry name" value="P-loop containing nucleotide triphosphate hydrolases"/>
    <property type="match status" value="2"/>
</dbReference>
<dbReference type="GO" id="GO:0016020">
    <property type="term" value="C:membrane"/>
    <property type="evidence" value="ECO:0007669"/>
    <property type="project" value="UniProtKB-SubCell"/>
</dbReference>
<evidence type="ECO:0000256" key="6">
    <source>
        <dbReference type="ARBA" id="ARBA00023136"/>
    </source>
</evidence>
<evidence type="ECO:0000256" key="1">
    <source>
        <dbReference type="ARBA" id="ARBA00004141"/>
    </source>
</evidence>
<dbReference type="PANTHER" id="PTHR19229:SF271">
    <property type="entry name" value="ABC TRANSPORTER CED-7"/>
    <property type="match status" value="1"/>
</dbReference>
<gene>
    <name evidence="9" type="ORF">CAMP_LOCUS5788</name>
</gene>
<dbReference type="GO" id="GO:0016887">
    <property type="term" value="F:ATP hydrolysis activity"/>
    <property type="evidence" value="ECO:0007669"/>
    <property type="project" value="InterPro"/>
</dbReference>
<dbReference type="PROSITE" id="PS50893">
    <property type="entry name" value="ABC_TRANSPORTER_2"/>
    <property type="match status" value="2"/>
</dbReference>
<dbReference type="FunFam" id="3.40.50.300:FF:000933">
    <property type="entry name" value="ABC transporter A family member 7"/>
    <property type="match status" value="1"/>
</dbReference>
<evidence type="ECO:0000259" key="8">
    <source>
        <dbReference type="PROSITE" id="PS50893"/>
    </source>
</evidence>
<dbReference type="InterPro" id="IPR003593">
    <property type="entry name" value="AAA+_ATPase"/>
</dbReference>
<feature type="domain" description="ABC transporter" evidence="8">
    <location>
        <begin position="430"/>
        <end position="660"/>
    </location>
</feature>
<keyword evidence="2 7" id="KW-0812">Transmembrane</keyword>
<comment type="caution">
    <text evidence="9">The sequence shown here is derived from an EMBL/GenBank/DDBJ whole genome shotgun (WGS) entry which is preliminary data.</text>
</comment>
<keyword evidence="10" id="KW-1185">Reference proteome</keyword>
<dbReference type="EMBL" id="CANHGI010000002">
    <property type="protein sequence ID" value="CAI5443151.1"/>
    <property type="molecule type" value="Genomic_DNA"/>
</dbReference>
<keyword evidence="4" id="KW-0067">ATP-binding</keyword>
<feature type="transmembrane region" description="Helical" evidence="7">
    <location>
        <begin position="175"/>
        <end position="197"/>
    </location>
</feature>
<feature type="transmembrane region" description="Helical" evidence="7">
    <location>
        <begin position="351"/>
        <end position="375"/>
    </location>
</feature>
<feature type="transmembrane region" description="Helical" evidence="7">
    <location>
        <begin position="1010"/>
        <end position="1035"/>
    </location>
</feature>
<keyword evidence="6 7" id="KW-0472">Membrane</keyword>
<dbReference type="PANTHER" id="PTHR19229">
    <property type="entry name" value="ATP-BINDING CASSETTE TRANSPORTER SUBFAMILY A ABCA"/>
    <property type="match status" value="1"/>
</dbReference>
<feature type="transmembrane region" description="Helical" evidence="7">
    <location>
        <begin position="284"/>
        <end position="303"/>
    </location>
</feature>
<keyword evidence="3" id="KW-0547">Nucleotide-binding</keyword>
<evidence type="ECO:0000256" key="7">
    <source>
        <dbReference type="SAM" id="Phobius"/>
    </source>
</evidence>
<feature type="transmembrane region" description="Helical" evidence="7">
    <location>
        <begin position="253"/>
        <end position="278"/>
    </location>
</feature>
<feature type="domain" description="ABC transporter" evidence="8">
    <location>
        <begin position="1228"/>
        <end position="1488"/>
    </location>
</feature>
<dbReference type="Pfam" id="PF00005">
    <property type="entry name" value="ABC_tran"/>
    <property type="match status" value="2"/>
</dbReference>
<reference evidence="9" key="1">
    <citation type="submission" date="2022-11" db="EMBL/GenBank/DDBJ databases">
        <authorList>
            <person name="Kikuchi T."/>
        </authorList>
    </citation>
    <scope>NUCLEOTIDE SEQUENCE</scope>
    <source>
        <strain evidence="9">PS1010</strain>
    </source>
</reference>
<feature type="transmembrane region" description="Helical" evidence="7">
    <location>
        <begin position="809"/>
        <end position="828"/>
    </location>
</feature>
<dbReference type="GO" id="GO:0005524">
    <property type="term" value="F:ATP binding"/>
    <property type="evidence" value="ECO:0007669"/>
    <property type="project" value="UniProtKB-KW"/>
</dbReference>
<organism evidence="9 10">
    <name type="scientific">Caenorhabditis angaria</name>
    <dbReference type="NCBI Taxonomy" id="860376"/>
    <lineage>
        <taxon>Eukaryota</taxon>
        <taxon>Metazoa</taxon>
        <taxon>Ecdysozoa</taxon>
        <taxon>Nematoda</taxon>
        <taxon>Chromadorea</taxon>
        <taxon>Rhabditida</taxon>
        <taxon>Rhabditina</taxon>
        <taxon>Rhabditomorpha</taxon>
        <taxon>Rhabditoidea</taxon>
        <taxon>Rhabditidae</taxon>
        <taxon>Peloderinae</taxon>
        <taxon>Caenorhabditis</taxon>
    </lineage>
</organism>
<dbReference type="InterPro" id="IPR017871">
    <property type="entry name" value="ABC_transporter-like_CS"/>
</dbReference>
<feature type="transmembrane region" description="Helical" evidence="7">
    <location>
        <begin position="969"/>
        <end position="989"/>
    </location>
</feature>
<evidence type="ECO:0000256" key="3">
    <source>
        <dbReference type="ARBA" id="ARBA00022741"/>
    </source>
</evidence>
<dbReference type="InterPro" id="IPR003439">
    <property type="entry name" value="ABC_transporter-like_ATP-bd"/>
</dbReference>
<dbReference type="Proteomes" id="UP001152747">
    <property type="component" value="Unassembled WGS sequence"/>
</dbReference>
<dbReference type="CDD" id="cd03263">
    <property type="entry name" value="ABC_subfamily_A"/>
    <property type="match status" value="2"/>
</dbReference>
<dbReference type="Pfam" id="PF12698">
    <property type="entry name" value="ABC2_membrane_3"/>
    <property type="match status" value="2"/>
</dbReference>